<dbReference type="Gene3D" id="3.40.50.1820">
    <property type="entry name" value="alpha/beta hydrolase"/>
    <property type="match status" value="1"/>
</dbReference>
<gene>
    <name evidence="5" type="primary">LIP1</name>
    <name evidence="5" type="ORF">CAAN4_H00760</name>
</gene>
<dbReference type="PANTHER" id="PTHR34853">
    <property type="match status" value="1"/>
</dbReference>
<evidence type="ECO:0000313" key="6">
    <source>
        <dbReference type="Proteomes" id="UP001497600"/>
    </source>
</evidence>
<accession>A0ABP0EJ24</accession>
<comment type="catalytic activity">
    <reaction evidence="3">
        <text>a triacylglycerol + H2O = a diacylglycerol + a fatty acid + H(+)</text>
        <dbReference type="Rhea" id="RHEA:12044"/>
        <dbReference type="ChEBI" id="CHEBI:15377"/>
        <dbReference type="ChEBI" id="CHEBI:15378"/>
        <dbReference type="ChEBI" id="CHEBI:17855"/>
        <dbReference type="ChEBI" id="CHEBI:18035"/>
        <dbReference type="ChEBI" id="CHEBI:28868"/>
        <dbReference type="EC" id="3.1.1.3"/>
    </reaction>
    <physiologicalReaction direction="left-to-right" evidence="3">
        <dbReference type="Rhea" id="RHEA:12045"/>
    </physiologicalReaction>
</comment>
<dbReference type="Proteomes" id="UP001497600">
    <property type="component" value="Chromosome H"/>
</dbReference>
<keyword evidence="6" id="KW-1185">Reference proteome</keyword>
<dbReference type="EMBL" id="OZ004260">
    <property type="protein sequence ID" value="CAK7920284.1"/>
    <property type="molecule type" value="Genomic_DNA"/>
</dbReference>
<feature type="signal peptide" evidence="4">
    <location>
        <begin position="1"/>
        <end position="20"/>
    </location>
</feature>
<name>A0ABP0EJ24_9ASCO</name>
<dbReference type="InterPro" id="IPR029058">
    <property type="entry name" value="AB_hydrolase_fold"/>
</dbReference>
<evidence type="ECO:0000256" key="3">
    <source>
        <dbReference type="ARBA" id="ARBA00023369"/>
    </source>
</evidence>
<reference evidence="5 6" key="1">
    <citation type="submission" date="2024-01" db="EMBL/GenBank/DDBJ databases">
        <authorList>
            <consortium name="Genoscope - CEA"/>
            <person name="William W."/>
        </authorList>
    </citation>
    <scope>NUCLEOTIDE SEQUENCE [LARGE SCALE GENOMIC DNA]</scope>
    <source>
        <strain evidence="5 6">29B2s-10</strain>
    </source>
</reference>
<dbReference type="Gene3D" id="1.10.260.130">
    <property type="match status" value="1"/>
</dbReference>
<dbReference type="SUPFAM" id="SSF53474">
    <property type="entry name" value="alpha/beta-Hydrolases"/>
    <property type="match status" value="1"/>
</dbReference>
<evidence type="ECO:0000256" key="2">
    <source>
        <dbReference type="ARBA" id="ARBA00023180"/>
    </source>
</evidence>
<dbReference type="PANTHER" id="PTHR34853:SF1">
    <property type="entry name" value="LIPASE 5"/>
    <property type="match status" value="1"/>
</dbReference>
<dbReference type="PIRSF" id="PIRSF029171">
    <property type="entry name" value="Esterase_LipA"/>
    <property type="match status" value="1"/>
</dbReference>
<keyword evidence="2" id="KW-0325">Glycoprotein</keyword>
<proteinExistence type="predicted"/>
<organism evidence="5 6">
    <name type="scientific">[Candida] anglica</name>
    <dbReference type="NCBI Taxonomy" id="148631"/>
    <lineage>
        <taxon>Eukaryota</taxon>
        <taxon>Fungi</taxon>
        <taxon>Dikarya</taxon>
        <taxon>Ascomycota</taxon>
        <taxon>Saccharomycotina</taxon>
        <taxon>Pichiomycetes</taxon>
        <taxon>Debaryomycetaceae</taxon>
        <taxon>Kurtzmaniella</taxon>
    </lineage>
</organism>
<evidence type="ECO:0000256" key="1">
    <source>
        <dbReference type="ARBA" id="ARBA00022729"/>
    </source>
</evidence>
<keyword evidence="1 4" id="KW-0732">Signal</keyword>
<sequence>MRSILYLFILFAATFSLVSAAPQKVLSPSEDPFYTPPQNYSEYKLGEVIKKRKSPHKLRSVYLSLNVKNAWQMMYRTSDTLGKPTYAITTLIEPYNANSTRLVQYSIAQDSASVDCPASYAFQYGASMSTVTSQVEMFLIQIALDQGWWINTADYEGPKSAFTAGRLAGHAVLDSIRAVRNVAETDDVAIEKNADIVLWGYSGGSLASGWAAGLQKNYAPELTPQLKGVCLGGFPANITHTIDAIDGGFYAGILGAGITGLSREYPILTKYIANVLPKSYNWIFNMAANSCLAPAVAYMLYSQVFDGEHRWVPTGRAVFKEPEVVAVLRNNTMGVSIDDMPQIPVFWYHGRKDNIVPAVNADILYTQWQEMGIKSLELSISNTTRHITEAALGAPAAVAWITKRFEGKEPINGCSKTERYSNLLYPGVSKAVVETVRAAGKSVFGFEIGPATSENSKVLRRSNGEPMDYDDAVEMKIREENLKLKKRGLIPERL</sequence>
<feature type="chain" id="PRO_5047042459" evidence="4">
    <location>
        <begin position="21"/>
        <end position="494"/>
    </location>
</feature>
<protein>
    <submittedName>
        <fullName evidence="5">Lipase 1</fullName>
    </submittedName>
</protein>
<evidence type="ECO:0000256" key="4">
    <source>
        <dbReference type="SAM" id="SignalP"/>
    </source>
</evidence>
<evidence type="ECO:0000313" key="5">
    <source>
        <dbReference type="EMBL" id="CAK7920284.1"/>
    </source>
</evidence>
<dbReference type="Pfam" id="PF03583">
    <property type="entry name" value="LIP"/>
    <property type="match status" value="1"/>
</dbReference>
<dbReference type="InterPro" id="IPR005152">
    <property type="entry name" value="Lipase_secreted"/>
</dbReference>